<dbReference type="AlphaFoldDB" id="A0A512ISZ4"/>
<dbReference type="InterPro" id="IPR019734">
    <property type="entry name" value="TPR_rpt"/>
</dbReference>
<dbReference type="Proteomes" id="UP000321258">
    <property type="component" value="Unassembled WGS sequence"/>
</dbReference>
<keyword evidence="1" id="KW-0802">TPR repeat</keyword>
<proteinExistence type="predicted"/>
<dbReference type="Gene3D" id="1.25.40.10">
    <property type="entry name" value="Tetratricopeptide repeat domain"/>
    <property type="match status" value="1"/>
</dbReference>
<sequence length="195" mass="21782">MGDALALASDVASCDLFQSESVRGAVYFYRGEFVGAINHFENALKAMPSDDPTKRNLADAYLAVGRSSEALATINLVTDRNNLWTYKIAKIYFYRNKLEEAKELIISVPTQLTEDGNLPGKPRILQAAIAIEISKSKTGADRDALVADAENQFKQGVATDSEKWKNILKYVHSTKHESFIKECESLKNYINLWID</sequence>
<evidence type="ECO:0000313" key="2">
    <source>
        <dbReference type="EMBL" id="GEP00828.1"/>
    </source>
</evidence>
<gene>
    <name evidence="2" type="ORF">MHA02_32150</name>
</gene>
<feature type="repeat" description="TPR" evidence="1">
    <location>
        <begin position="17"/>
        <end position="50"/>
    </location>
</feature>
<protein>
    <submittedName>
        <fullName evidence="2">Uncharacterized protein</fullName>
    </submittedName>
</protein>
<keyword evidence="3" id="KW-1185">Reference proteome</keyword>
<evidence type="ECO:0000256" key="1">
    <source>
        <dbReference type="PROSITE-ProRule" id="PRU00339"/>
    </source>
</evidence>
<reference evidence="2 3" key="1">
    <citation type="submission" date="2019-07" db="EMBL/GenBank/DDBJ databases">
        <title>Whole genome shotgun sequence of Methylobacterium haplocladii NBRC 107714.</title>
        <authorList>
            <person name="Hosoyama A."/>
            <person name="Uohara A."/>
            <person name="Ohji S."/>
            <person name="Ichikawa N."/>
        </authorList>
    </citation>
    <scope>NUCLEOTIDE SEQUENCE [LARGE SCALE GENOMIC DNA]</scope>
    <source>
        <strain evidence="2 3">NBRC 107714</strain>
    </source>
</reference>
<dbReference type="Pfam" id="PF14559">
    <property type="entry name" value="TPR_19"/>
    <property type="match status" value="1"/>
</dbReference>
<dbReference type="PROSITE" id="PS50005">
    <property type="entry name" value="TPR"/>
    <property type="match status" value="1"/>
</dbReference>
<comment type="caution">
    <text evidence="2">The sequence shown here is derived from an EMBL/GenBank/DDBJ whole genome shotgun (WGS) entry which is preliminary data.</text>
</comment>
<dbReference type="InterPro" id="IPR011990">
    <property type="entry name" value="TPR-like_helical_dom_sf"/>
</dbReference>
<evidence type="ECO:0000313" key="3">
    <source>
        <dbReference type="Proteomes" id="UP000321258"/>
    </source>
</evidence>
<dbReference type="SUPFAM" id="SSF48452">
    <property type="entry name" value="TPR-like"/>
    <property type="match status" value="1"/>
</dbReference>
<accession>A0A512ISZ4</accession>
<dbReference type="EMBL" id="BJZT01000035">
    <property type="protein sequence ID" value="GEP00828.1"/>
    <property type="molecule type" value="Genomic_DNA"/>
</dbReference>
<organism evidence="2 3">
    <name type="scientific">Methylobacterium haplocladii</name>
    <dbReference type="NCBI Taxonomy" id="1176176"/>
    <lineage>
        <taxon>Bacteria</taxon>
        <taxon>Pseudomonadati</taxon>
        <taxon>Pseudomonadota</taxon>
        <taxon>Alphaproteobacteria</taxon>
        <taxon>Hyphomicrobiales</taxon>
        <taxon>Methylobacteriaceae</taxon>
        <taxon>Methylobacterium</taxon>
    </lineage>
</organism>
<name>A0A512ISZ4_9HYPH</name>